<dbReference type="InterPro" id="IPR029044">
    <property type="entry name" value="Nucleotide-diphossugar_trans"/>
</dbReference>
<name>A0AAW0R7H3_9PEZI</name>
<reference evidence="2 3" key="1">
    <citation type="submission" date="2023-01" db="EMBL/GenBank/DDBJ databases">
        <title>Analysis of 21 Apiospora genomes using comparative genomics revels a genus with tremendous synthesis potential of carbohydrate active enzymes and secondary metabolites.</title>
        <authorList>
            <person name="Sorensen T."/>
        </authorList>
    </citation>
    <scope>NUCLEOTIDE SEQUENCE [LARGE SCALE GENOMIC DNA]</scope>
    <source>
        <strain evidence="2 3">CBS 117206</strain>
    </source>
</reference>
<protein>
    <submittedName>
        <fullName evidence="2">Uncharacterized protein</fullName>
    </submittedName>
</protein>
<dbReference type="Proteomes" id="UP001392437">
    <property type="component" value="Unassembled WGS sequence"/>
</dbReference>
<proteinExistence type="predicted"/>
<feature type="region of interest" description="Disordered" evidence="1">
    <location>
        <begin position="492"/>
        <end position="513"/>
    </location>
</feature>
<dbReference type="SUPFAM" id="SSF53448">
    <property type="entry name" value="Nucleotide-diphospho-sugar transferases"/>
    <property type="match status" value="1"/>
</dbReference>
<keyword evidence="3" id="KW-1185">Reference proteome</keyword>
<evidence type="ECO:0000256" key="1">
    <source>
        <dbReference type="SAM" id="MobiDB-lite"/>
    </source>
</evidence>
<gene>
    <name evidence="2" type="ORF">PG999_002184</name>
</gene>
<organism evidence="2 3">
    <name type="scientific">Apiospora kogelbergensis</name>
    <dbReference type="NCBI Taxonomy" id="1337665"/>
    <lineage>
        <taxon>Eukaryota</taxon>
        <taxon>Fungi</taxon>
        <taxon>Dikarya</taxon>
        <taxon>Ascomycota</taxon>
        <taxon>Pezizomycotina</taxon>
        <taxon>Sordariomycetes</taxon>
        <taxon>Xylariomycetidae</taxon>
        <taxon>Amphisphaeriales</taxon>
        <taxon>Apiosporaceae</taxon>
        <taxon>Apiospora</taxon>
    </lineage>
</organism>
<accession>A0AAW0R7H3</accession>
<comment type="caution">
    <text evidence="2">The sequence shown here is derived from an EMBL/GenBank/DDBJ whole genome shotgun (WGS) entry which is preliminary data.</text>
</comment>
<evidence type="ECO:0000313" key="2">
    <source>
        <dbReference type="EMBL" id="KAK8129804.1"/>
    </source>
</evidence>
<sequence length="513" mass="57679">MLVRHIPGRLVSMLSRYVAVLLAALLVFYVVREPVNIAVSHLHGRHGTAVANGGAASGQVKTPKVIPFAGPGQRGGVGTGAAVPRPEGQIPMVEEAPPYRKLFKPEPERFEPVHDPFPWLTHNNKMPPVLDNNLPPEPHVPEPTPLFIGFTRNWPMLLQCVSSYIAAGWPPADIHVVENTGTFRANQDDELSLQNPFFLNHTQLGILGVHVLQTPTLLSFAQLQNYFLHTALQRGWPHFYWSHQDVLVFSDEEVRKKDRDHDHDRDPYATLYERAVGLLRYLGGEDKPPWATHFFAYDHLTLVNRDAYLDVGAWDTHIPFYAGDCDMYLRLHWAGYWQPQSEAGLIFDVAAPLDDLGALFRLPGTHAAFAGGQTGLDRSHAMYEAELERERELSAWVEREGETFQHLVHVAARMQDAKWADQGVFRNTWQARQRGGREDPFYRDPDGFAAGLDAMIDAGRRVFADKWGHRGCDLLDLGVEAEDAWRLERDWDISEGPGSEGGSWGKDWMGAGD</sequence>
<evidence type="ECO:0000313" key="3">
    <source>
        <dbReference type="Proteomes" id="UP001392437"/>
    </source>
</evidence>
<dbReference type="AlphaFoldDB" id="A0AAW0R7H3"/>
<dbReference type="EMBL" id="JAQQWP010000002">
    <property type="protein sequence ID" value="KAK8129804.1"/>
    <property type="molecule type" value="Genomic_DNA"/>
</dbReference>